<evidence type="ECO:0000256" key="4">
    <source>
        <dbReference type="ARBA" id="ARBA00022980"/>
    </source>
</evidence>
<evidence type="ECO:0000256" key="2">
    <source>
        <dbReference type="ARBA" id="ARBA00022730"/>
    </source>
</evidence>
<protein>
    <recommendedName>
        <fullName evidence="6">Large ribosomal subunit protein bL21</fullName>
    </recommendedName>
</protein>
<dbReference type="GO" id="GO:0019843">
    <property type="term" value="F:rRNA binding"/>
    <property type="evidence" value="ECO:0007669"/>
    <property type="project" value="UniProtKB-UniRule"/>
</dbReference>
<dbReference type="GO" id="GO:0003735">
    <property type="term" value="F:structural constituent of ribosome"/>
    <property type="evidence" value="ECO:0007669"/>
    <property type="project" value="InterPro"/>
</dbReference>
<evidence type="ECO:0000313" key="8">
    <source>
        <dbReference type="EMBL" id="RAL22452.1"/>
    </source>
</evidence>
<dbReference type="PROSITE" id="PS01169">
    <property type="entry name" value="RIBOSOMAL_L21"/>
    <property type="match status" value="1"/>
</dbReference>
<gene>
    <name evidence="6 8" type="primary">rplU</name>
    <name evidence="8" type="ORF">DL240_11445</name>
</gene>
<dbReference type="GO" id="GO:0005840">
    <property type="term" value="C:ribosome"/>
    <property type="evidence" value="ECO:0007669"/>
    <property type="project" value="UniProtKB-KW"/>
</dbReference>
<keyword evidence="2 6" id="KW-0699">rRNA-binding</keyword>
<accession>A0A328C6M2</accession>
<dbReference type="InterPro" id="IPR028909">
    <property type="entry name" value="bL21-like"/>
</dbReference>
<dbReference type="RefSeq" id="WP_111730024.1">
    <property type="nucleotide sequence ID" value="NZ_QHKO01000004.1"/>
</dbReference>
<dbReference type="AlphaFoldDB" id="A0A328C6M2"/>
<organism evidence="8 9">
    <name type="scientific">Lujinxingia litoralis</name>
    <dbReference type="NCBI Taxonomy" id="2211119"/>
    <lineage>
        <taxon>Bacteria</taxon>
        <taxon>Deltaproteobacteria</taxon>
        <taxon>Bradymonadales</taxon>
        <taxon>Lujinxingiaceae</taxon>
        <taxon>Lujinxingia</taxon>
    </lineage>
</organism>
<comment type="caution">
    <text evidence="8">The sequence shown here is derived from an EMBL/GenBank/DDBJ whole genome shotgun (WGS) entry which is preliminary data.</text>
</comment>
<dbReference type="InterPro" id="IPR036164">
    <property type="entry name" value="bL21-like_sf"/>
</dbReference>
<dbReference type="OrthoDB" id="9813334at2"/>
<evidence type="ECO:0000256" key="7">
    <source>
        <dbReference type="RuleBase" id="RU000562"/>
    </source>
</evidence>
<dbReference type="GO" id="GO:1990904">
    <property type="term" value="C:ribonucleoprotein complex"/>
    <property type="evidence" value="ECO:0007669"/>
    <property type="project" value="UniProtKB-KW"/>
</dbReference>
<dbReference type="HAMAP" id="MF_01363">
    <property type="entry name" value="Ribosomal_bL21"/>
    <property type="match status" value="1"/>
</dbReference>
<name>A0A328C6M2_9DELT</name>
<comment type="similarity">
    <text evidence="1 6 7">Belongs to the bacterial ribosomal protein bL21 family.</text>
</comment>
<keyword evidence="5 6" id="KW-0687">Ribonucleoprotein</keyword>
<dbReference type="InterPro" id="IPR018258">
    <property type="entry name" value="Ribosomal_bL21_CS"/>
</dbReference>
<dbReference type="PANTHER" id="PTHR21349:SF0">
    <property type="entry name" value="LARGE RIBOSOMAL SUBUNIT PROTEIN BL21M"/>
    <property type="match status" value="1"/>
</dbReference>
<keyword evidence="9" id="KW-1185">Reference proteome</keyword>
<dbReference type="GO" id="GO:0005737">
    <property type="term" value="C:cytoplasm"/>
    <property type="evidence" value="ECO:0007669"/>
    <property type="project" value="UniProtKB-ARBA"/>
</dbReference>
<dbReference type="EMBL" id="QHKO01000004">
    <property type="protein sequence ID" value="RAL22452.1"/>
    <property type="molecule type" value="Genomic_DNA"/>
</dbReference>
<keyword evidence="3 6" id="KW-0694">RNA-binding</keyword>
<evidence type="ECO:0000256" key="1">
    <source>
        <dbReference type="ARBA" id="ARBA00008563"/>
    </source>
</evidence>
<sequence>MHAVIRTGGKQYRVKPGDEFNIEKIADAEKGGTITFDQVLAVGEGDDITLGAPLVEGATVVADVVVGHGRARKVIVFKKKRRKGYRVKRGHRQPFTRIKIKEVNAG</sequence>
<dbReference type="SUPFAM" id="SSF141091">
    <property type="entry name" value="L21p-like"/>
    <property type="match status" value="1"/>
</dbReference>
<proteinExistence type="inferred from homology"/>
<reference evidence="8 9" key="1">
    <citation type="submission" date="2018-05" db="EMBL/GenBank/DDBJ databases">
        <title>Lujinxingia marina gen. nov. sp. nov., a new facultative anaerobic member of the class Deltaproteobacteria, and proposal of Lujinxingaceae fam. nov.</title>
        <authorList>
            <person name="Li C.-M."/>
        </authorList>
    </citation>
    <scope>NUCLEOTIDE SEQUENCE [LARGE SCALE GENOMIC DNA]</scope>
    <source>
        <strain evidence="8 9">B210</strain>
    </source>
</reference>
<dbReference type="Pfam" id="PF00829">
    <property type="entry name" value="Ribosomal_L21p"/>
    <property type="match status" value="1"/>
</dbReference>
<evidence type="ECO:0000256" key="6">
    <source>
        <dbReference type="HAMAP-Rule" id="MF_01363"/>
    </source>
</evidence>
<comment type="function">
    <text evidence="6 7">This protein binds to 23S rRNA in the presence of protein L20.</text>
</comment>
<evidence type="ECO:0000256" key="5">
    <source>
        <dbReference type="ARBA" id="ARBA00023274"/>
    </source>
</evidence>
<dbReference type="GO" id="GO:0006412">
    <property type="term" value="P:translation"/>
    <property type="evidence" value="ECO:0007669"/>
    <property type="project" value="UniProtKB-UniRule"/>
</dbReference>
<comment type="subunit">
    <text evidence="6">Part of the 50S ribosomal subunit. Contacts protein L20.</text>
</comment>
<dbReference type="NCBIfam" id="TIGR00061">
    <property type="entry name" value="L21"/>
    <property type="match status" value="1"/>
</dbReference>
<dbReference type="PANTHER" id="PTHR21349">
    <property type="entry name" value="50S RIBOSOMAL PROTEIN L21"/>
    <property type="match status" value="1"/>
</dbReference>
<dbReference type="InterPro" id="IPR001787">
    <property type="entry name" value="Ribosomal_bL21"/>
</dbReference>
<evidence type="ECO:0000256" key="3">
    <source>
        <dbReference type="ARBA" id="ARBA00022884"/>
    </source>
</evidence>
<dbReference type="Proteomes" id="UP000249169">
    <property type="component" value="Unassembled WGS sequence"/>
</dbReference>
<keyword evidence="4 6" id="KW-0689">Ribosomal protein</keyword>
<evidence type="ECO:0000313" key="9">
    <source>
        <dbReference type="Proteomes" id="UP000249169"/>
    </source>
</evidence>